<dbReference type="SUPFAM" id="SSF48484">
    <property type="entry name" value="Lipoxigenase"/>
    <property type="match status" value="1"/>
</dbReference>
<evidence type="ECO:0000256" key="1">
    <source>
        <dbReference type="ARBA" id="ARBA00022723"/>
    </source>
</evidence>
<dbReference type="Gene3D" id="1.20.245.10">
    <property type="entry name" value="Lipoxygenase-1, Domain 5"/>
    <property type="match status" value="1"/>
</dbReference>
<keyword evidence="2" id="KW-0223">Dioxygenase</keyword>
<feature type="domain" description="Lipoxygenase" evidence="4">
    <location>
        <begin position="1"/>
        <end position="286"/>
    </location>
</feature>
<dbReference type="GO" id="GO:0016702">
    <property type="term" value="F:oxidoreductase activity, acting on single donors with incorporation of molecular oxygen, incorporation of two atoms of oxygen"/>
    <property type="evidence" value="ECO:0007669"/>
    <property type="project" value="InterPro"/>
</dbReference>
<comment type="caution">
    <text evidence="5">The sequence shown here is derived from an EMBL/GenBank/DDBJ whole genome shotgun (WGS) entry which is preliminary data.</text>
</comment>
<organism evidence="5 6">
    <name type="scientific">Malus baccata</name>
    <name type="common">Siberian crab apple</name>
    <name type="synonym">Pyrus baccata</name>
    <dbReference type="NCBI Taxonomy" id="106549"/>
    <lineage>
        <taxon>Eukaryota</taxon>
        <taxon>Viridiplantae</taxon>
        <taxon>Streptophyta</taxon>
        <taxon>Embryophyta</taxon>
        <taxon>Tracheophyta</taxon>
        <taxon>Spermatophyta</taxon>
        <taxon>Magnoliopsida</taxon>
        <taxon>eudicotyledons</taxon>
        <taxon>Gunneridae</taxon>
        <taxon>Pentapetalae</taxon>
        <taxon>rosids</taxon>
        <taxon>fabids</taxon>
        <taxon>Rosales</taxon>
        <taxon>Rosaceae</taxon>
        <taxon>Amygdaloideae</taxon>
        <taxon>Maleae</taxon>
        <taxon>Malus</taxon>
    </lineage>
</organism>
<evidence type="ECO:0000256" key="3">
    <source>
        <dbReference type="ARBA" id="ARBA00023002"/>
    </source>
</evidence>
<dbReference type="Pfam" id="PF00305">
    <property type="entry name" value="Lipoxygenase"/>
    <property type="match status" value="1"/>
</dbReference>
<dbReference type="InterPro" id="IPR036226">
    <property type="entry name" value="LipOase_C_sf"/>
</dbReference>
<dbReference type="STRING" id="106549.A0A540NB93"/>
<gene>
    <name evidence="5" type="ORF">C1H46_006097</name>
</gene>
<keyword evidence="3" id="KW-0560">Oxidoreductase</keyword>
<evidence type="ECO:0000313" key="6">
    <source>
        <dbReference type="Proteomes" id="UP000315295"/>
    </source>
</evidence>
<sequence>MEINALARESLINAGGIIESSFSPGKYSLQLSSVAYDQLWRFDMEALPADLIRRGMAVEDPTAEHGLKLTVEDYPLANDGLILWDAIKGWVSHYVNHYYPDPTLVVSDEELQSWWTEVRTKGHVDKKDEPWWPVLKTPENLTHILTTIIWVTAGHHAAVNFGQYMYAGYFPNRPSIARTNMPTEDPSEEVQATKVMAVLDVLSNHSPDEEYIGENMEPSWAENPVIKAAFERFNGNLKKIGGIIDGRNTNLNLKNRVGAGVVPYELLKPFSTPGVTGMGIPYSISI</sequence>
<accession>A0A540NB93</accession>
<dbReference type="PROSITE" id="PS51393">
    <property type="entry name" value="LIPOXYGENASE_3"/>
    <property type="match status" value="1"/>
</dbReference>
<evidence type="ECO:0000259" key="4">
    <source>
        <dbReference type="PROSITE" id="PS51393"/>
    </source>
</evidence>
<dbReference type="InterPro" id="IPR000907">
    <property type="entry name" value="LipOase"/>
</dbReference>
<keyword evidence="6" id="KW-1185">Reference proteome</keyword>
<evidence type="ECO:0000313" key="5">
    <source>
        <dbReference type="EMBL" id="TQE08315.1"/>
    </source>
</evidence>
<dbReference type="Proteomes" id="UP000315295">
    <property type="component" value="Unassembled WGS sequence"/>
</dbReference>
<evidence type="ECO:0000256" key="2">
    <source>
        <dbReference type="ARBA" id="ARBA00022964"/>
    </source>
</evidence>
<protein>
    <recommendedName>
        <fullName evidence="4">Lipoxygenase domain-containing protein</fullName>
    </recommendedName>
</protein>
<dbReference type="GO" id="GO:0046872">
    <property type="term" value="F:metal ion binding"/>
    <property type="evidence" value="ECO:0007669"/>
    <property type="project" value="UniProtKB-KW"/>
</dbReference>
<keyword evidence="1" id="KW-0479">Metal-binding</keyword>
<dbReference type="AlphaFoldDB" id="A0A540NB93"/>
<dbReference type="PANTHER" id="PTHR11771">
    <property type="entry name" value="LIPOXYGENASE"/>
    <property type="match status" value="1"/>
</dbReference>
<dbReference type="EMBL" id="VIEB01000073">
    <property type="protein sequence ID" value="TQE08315.1"/>
    <property type="molecule type" value="Genomic_DNA"/>
</dbReference>
<reference evidence="5 6" key="1">
    <citation type="journal article" date="2019" name="G3 (Bethesda)">
        <title>Sequencing of a Wild Apple (Malus baccata) Genome Unravels the Differences Between Cultivated and Wild Apple Species Regarding Disease Resistance and Cold Tolerance.</title>
        <authorList>
            <person name="Chen X."/>
        </authorList>
    </citation>
    <scope>NUCLEOTIDE SEQUENCE [LARGE SCALE GENOMIC DNA]</scope>
    <source>
        <strain evidence="6">cv. Shandingzi</strain>
        <tissue evidence="5">Leaves</tissue>
    </source>
</reference>
<dbReference type="InterPro" id="IPR013819">
    <property type="entry name" value="LipOase_C"/>
</dbReference>
<proteinExistence type="predicted"/>
<name>A0A540NB93_MALBA</name>
<dbReference type="GO" id="GO:0034440">
    <property type="term" value="P:lipid oxidation"/>
    <property type="evidence" value="ECO:0007669"/>
    <property type="project" value="InterPro"/>
</dbReference>